<protein>
    <recommendedName>
        <fullName evidence="3">DUF1700 domain-containing protein</fullName>
    </recommendedName>
</protein>
<sequence>MKRNEYLNTLRQLLSIFGIQTNQIESIIVDYEEYFNEGAEHGETDNKIIEHLGTPRSLAKQIIKTQNAVAKPKIEINFNFFWKHPTLIFPFIFYLFAEFILFILLFFEIFFIFSPFILIIGLLLGFPAQGGILLQSIIAILLMGTAFISFHFTQKIKKIISNTWQKYIFKRLFKFRR</sequence>
<gene>
    <name evidence="2" type="ORF">LREN565_2115</name>
</gene>
<keyword evidence="1" id="KW-0812">Transmembrane</keyword>
<dbReference type="Pfam" id="PF22564">
    <property type="entry name" value="HAAS"/>
    <property type="match status" value="1"/>
</dbReference>
<accession>A0A1K2I9C1</accession>
<keyword evidence="1" id="KW-0472">Membrane</keyword>
<evidence type="ECO:0008006" key="3">
    <source>
        <dbReference type="Google" id="ProtNLM"/>
    </source>
</evidence>
<feature type="transmembrane region" description="Helical" evidence="1">
    <location>
        <begin position="132"/>
        <end position="152"/>
    </location>
</feature>
<proteinExistence type="predicted"/>
<dbReference type="EMBL" id="LT634362">
    <property type="protein sequence ID" value="SFZ89002.1"/>
    <property type="molecule type" value="Genomic_DNA"/>
</dbReference>
<dbReference type="AlphaFoldDB" id="A0A1K2I9C1"/>
<organism evidence="2">
    <name type="scientific">Loigolactobacillus rennini</name>
    <dbReference type="NCBI Taxonomy" id="238013"/>
    <lineage>
        <taxon>Bacteria</taxon>
        <taxon>Bacillati</taxon>
        <taxon>Bacillota</taxon>
        <taxon>Bacilli</taxon>
        <taxon>Lactobacillales</taxon>
        <taxon>Lactobacillaceae</taxon>
        <taxon>Loigolactobacillus</taxon>
    </lineage>
</organism>
<keyword evidence="1" id="KW-1133">Transmembrane helix</keyword>
<evidence type="ECO:0000256" key="1">
    <source>
        <dbReference type="SAM" id="Phobius"/>
    </source>
</evidence>
<reference evidence="2" key="1">
    <citation type="submission" date="2016-11" db="EMBL/GenBank/DDBJ databases">
        <authorList>
            <person name="Jaros S."/>
            <person name="Januszkiewicz K."/>
            <person name="Wedrychowicz H."/>
        </authorList>
    </citation>
    <scope>NUCLEOTIDE SEQUENCE</scope>
    <source>
        <strain evidence="2">ACA-DC 565</strain>
    </source>
</reference>
<name>A0A1K2I9C1_9LACO</name>
<feature type="transmembrane region" description="Helical" evidence="1">
    <location>
        <begin position="93"/>
        <end position="126"/>
    </location>
</feature>
<evidence type="ECO:0000313" key="2">
    <source>
        <dbReference type="EMBL" id="SFZ89002.1"/>
    </source>
</evidence>